<feature type="transmembrane region" description="Helical" evidence="1">
    <location>
        <begin position="197"/>
        <end position="219"/>
    </location>
</feature>
<feature type="transmembrane region" description="Helical" evidence="1">
    <location>
        <begin position="99"/>
        <end position="116"/>
    </location>
</feature>
<dbReference type="InterPro" id="IPR000160">
    <property type="entry name" value="GGDEF_dom"/>
</dbReference>
<evidence type="ECO:0000313" key="5">
    <source>
        <dbReference type="Proteomes" id="UP000635606"/>
    </source>
</evidence>
<dbReference type="EMBL" id="BOPH01000108">
    <property type="protein sequence ID" value="GIJ73034.1"/>
    <property type="molecule type" value="Genomic_DNA"/>
</dbReference>
<dbReference type="PROSITE" id="PS50883">
    <property type="entry name" value="EAL"/>
    <property type="match status" value="1"/>
</dbReference>
<dbReference type="InterPro" id="IPR035919">
    <property type="entry name" value="EAL_sf"/>
</dbReference>
<dbReference type="PANTHER" id="PTHR44757:SF2">
    <property type="entry name" value="BIOFILM ARCHITECTURE MAINTENANCE PROTEIN MBAA"/>
    <property type="match status" value="1"/>
</dbReference>
<keyword evidence="5" id="KW-1185">Reference proteome</keyword>
<feature type="transmembrane region" description="Helical" evidence="1">
    <location>
        <begin position="33"/>
        <end position="55"/>
    </location>
</feature>
<protein>
    <submittedName>
        <fullName evidence="4">Bifunctional diguanylate cyclase/phosphodiesterase</fullName>
    </submittedName>
</protein>
<dbReference type="CDD" id="cd01948">
    <property type="entry name" value="EAL"/>
    <property type="match status" value="1"/>
</dbReference>
<evidence type="ECO:0000256" key="1">
    <source>
        <dbReference type="SAM" id="Phobius"/>
    </source>
</evidence>
<evidence type="ECO:0000259" key="2">
    <source>
        <dbReference type="PROSITE" id="PS50883"/>
    </source>
</evidence>
<keyword evidence="1" id="KW-0472">Membrane</keyword>
<dbReference type="SMART" id="SM00052">
    <property type="entry name" value="EAL"/>
    <property type="match status" value="1"/>
</dbReference>
<keyword evidence="1" id="KW-1133">Transmembrane helix</keyword>
<keyword evidence="1" id="KW-0812">Transmembrane</keyword>
<dbReference type="InterPro" id="IPR001633">
    <property type="entry name" value="EAL_dom"/>
</dbReference>
<dbReference type="NCBIfam" id="TIGR00254">
    <property type="entry name" value="GGDEF"/>
    <property type="match status" value="1"/>
</dbReference>
<dbReference type="SUPFAM" id="SSF55073">
    <property type="entry name" value="Nucleotide cyclase"/>
    <property type="match status" value="1"/>
</dbReference>
<sequence>MRHAAGGRWWLWWLLCGLTAVAVYLLLPPDQLPASVLYQVIGAASAAGIVVGVRLHRPARPWVWYWFAAGQATWVTGDVIWSYYVYVLHEEPYPSVADVLYMSAYPLFLAGFVLLVRHRSGRRAARDVAGLVDAAIVAIGLGLVFWVFVIRPIAEDTSASLAERLVGWSYPAADVLILVMLFRAFAANGTRVPSLRLLGWAGALLLVADIGFSVVSLYSSYEGGLLDAGWLLSYVLWTTAALHPSMSAAAEGAVDGGTAPVGPGRLLLVAASLLLTPAVLFVQGALMPEVDWLAIGTAAVGLFGLVLVRLAGFVVQVRRQADQLNRLAMHDDLTGLPNRRLLEERLRAAASGGPAQFALIDLDGFKTINDRLGHPVGDEFLGIVARRLRTLVRPTDTVARMGGDEFAVLFPATDEATADAFVDRVVHALQEPAVVAGDELLAGASIGVVGSAGVTDPAEIMRRADVAMYAAKERRGRALRYRPELDERAAEDARLGAQLRAALDTGRLHPVYQPIVELPEGRTVAVETLMRWDHPDLGVVGPATFIPFAERSGLIVELGAWILRAACVQAARWRATLGEDAPRRISVNVSPRQLTEPGFTETVLATLAETGLPAPCLAIEVTETAVFTGGRALDALHELHRHGVRIALDDFGTGHSSLGLLQTVPVDILKVDKSFVDNIALAGRESVIASALIEVSRGMGLDAVAEGVETAEQADVLYRMGYRYAQGYFFGRPTADPVFTVAVPTAA</sequence>
<dbReference type="PROSITE" id="PS50887">
    <property type="entry name" value="GGDEF"/>
    <property type="match status" value="1"/>
</dbReference>
<feature type="transmembrane region" description="Helical" evidence="1">
    <location>
        <begin position="266"/>
        <end position="286"/>
    </location>
</feature>
<dbReference type="SMART" id="SM00267">
    <property type="entry name" value="GGDEF"/>
    <property type="match status" value="1"/>
</dbReference>
<reference evidence="4" key="1">
    <citation type="submission" date="2021-01" db="EMBL/GenBank/DDBJ databases">
        <title>Whole genome shotgun sequence of Virgisporangium ochraceum NBRC 16418.</title>
        <authorList>
            <person name="Komaki H."/>
            <person name="Tamura T."/>
        </authorList>
    </citation>
    <scope>NUCLEOTIDE SEQUENCE</scope>
    <source>
        <strain evidence="4">NBRC 16418</strain>
    </source>
</reference>
<dbReference type="InterPro" id="IPR029787">
    <property type="entry name" value="Nucleotide_cyclase"/>
</dbReference>
<comment type="caution">
    <text evidence="4">The sequence shown here is derived from an EMBL/GenBank/DDBJ whole genome shotgun (WGS) entry which is preliminary data.</text>
</comment>
<dbReference type="Proteomes" id="UP000635606">
    <property type="component" value="Unassembled WGS sequence"/>
</dbReference>
<dbReference type="AlphaFoldDB" id="A0A8J3ZZG5"/>
<accession>A0A8J3ZZG5</accession>
<proteinExistence type="predicted"/>
<dbReference type="Pfam" id="PF00563">
    <property type="entry name" value="EAL"/>
    <property type="match status" value="1"/>
</dbReference>
<dbReference type="CDD" id="cd01949">
    <property type="entry name" value="GGDEF"/>
    <property type="match status" value="1"/>
</dbReference>
<gene>
    <name evidence="4" type="ORF">Voc01_079510</name>
</gene>
<name>A0A8J3ZZG5_9ACTN</name>
<feature type="transmembrane region" description="Helical" evidence="1">
    <location>
        <begin position="168"/>
        <end position="185"/>
    </location>
</feature>
<feature type="transmembrane region" description="Helical" evidence="1">
    <location>
        <begin position="62"/>
        <end position="87"/>
    </location>
</feature>
<organism evidence="4 5">
    <name type="scientific">Virgisporangium ochraceum</name>
    <dbReference type="NCBI Taxonomy" id="65505"/>
    <lineage>
        <taxon>Bacteria</taxon>
        <taxon>Bacillati</taxon>
        <taxon>Actinomycetota</taxon>
        <taxon>Actinomycetes</taxon>
        <taxon>Micromonosporales</taxon>
        <taxon>Micromonosporaceae</taxon>
        <taxon>Virgisporangium</taxon>
    </lineage>
</organism>
<evidence type="ECO:0000259" key="3">
    <source>
        <dbReference type="PROSITE" id="PS50887"/>
    </source>
</evidence>
<dbReference type="Gene3D" id="3.20.20.450">
    <property type="entry name" value="EAL domain"/>
    <property type="match status" value="1"/>
</dbReference>
<dbReference type="Gene3D" id="3.30.70.270">
    <property type="match status" value="1"/>
</dbReference>
<feature type="domain" description="EAL" evidence="2">
    <location>
        <begin position="492"/>
        <end position="747"/>
    </location>
</feature>
<feature type="transmembrane region" description="Helical" evidence="1">
    <location>
        <begin position="9"/>
        <end position="27"/>
    </location>
</feature>
<evidence type="ECO:0000313" key="4">
    <source>
        <dbReference type="EMBL" id="GIJ73034.1"/>
    </source>
</evidence>
<dbReference type="RefSeq" id="WP_203932862.1">
    <property type="nucleotide sequence ID" value="NZ_BOPH01000108.1"/>
</dbReference>
<dbReference type="InterPro" id="IPR043128">
    <property type="entry name" value="Rev_trsase/Diguanyl_cyclase"/>
</dbReference>
<dbReference type="Pfam" id="PF00990">
    <property type="entry name" value="GGDEF"/>
    <property type="match status" value="1"/>
</dbReference>
<feature type="domain" description="GGDEF" evidence="3">
    <location>
        <begin position="353"/>
        <end position="485"/>
    </location>
</feature>
<dbReference type="PANTHER" id="PTHR44757">
    <property type="entry name" value="DIGUANYLATE CYCLASE DGCP"/>
    <property type="match status" value="1"/>
</dbReference>
<dbReference type="InterPro" id="IPR052155">
    <property type="entry name" value="Biofilm_reg_signaling"/>
</dbReference>
<feature type="transmembrane region" description="Helical" evidence="1">
    <location>
        <begin position="128"/>
        <end position="148"/>
    </location>
</feature>
<feature type="transmembrane region" description="Helical" evidence="1">
    <location>
        <begin position="292"/>
        <end position="315"/>
    </location>
</feature>
<dbReference type="SUPFAM" id="SSF141868">
    <property type="entry name" value="EAL domain-like"/>
    <property type="match status" value="1"/>
</dbReference>